<feature type="transmembrane region" description="Helical" evidence="6">
    <location>
        <begin position="555"/>
        <end position="577"/>
    </location>
</feature>
<feature type="transmembrane region" description="Helical" evidence="6">
    <location>
        <begin position="175"/>
        <end position="197"/>
    </location>
</feature>
<dbReference type="SUPFAM" id="SSF103473">
    <property type="entry name" value="MFS general substrate transporter"/>
    <property type="match status" value="1"/>
</dbReference>
<dbReference type="PROSITE" id="PS00217">
    <property type="entry name" value="SUGAR_TRANSPORT_2"/>
    <property type="match status" value="1"/>
</dbReference>
<comment type="subcellular location">
    <subcellularLocation>
        <location evidence="1">Membrane</location>
        <topology evidence="1">Multi-pass membrane protein</topology>
    </subcellularLocation>
</comment>
<feature type="region of interest" description="Disordered" evidence="5">
    <location>
        <begin position="341"/>
        <end position="451"/>
    </location>
</feature>
<dbReference type="AlphaFoldDB" id="A0A6J3LFI5"/>
<feature type="transmembrane region" description="Helical" evidence="6">
    <location>
        <begin position="656"/>
        <end position="675"/>
    </location>
</feature>
<feature type="transmembrane region" description="Helical" evidence="6">
    <location>
        <begin position="490"/>
        <end position="509"/>
    </location>
</feature>
<organism evidence="8 9">
    <name type="scientific">Bombus vosnesenskii</name>
    <dbReference type="NCBI Taxonomy" id="207650"/>
    <lineage>
        <taxon>Eukaryota</taxon>
        <taxon>Metazoa</taxon>
        <taxon>Ecdysozoa</taxon>
        <taxon>Arthropoda</taxon>
        <taxon>Hexapoda</taxon>
        <taxon>Insecta</taxon>
        <taxon>Pterygota</taxon>
        <taxon>Neoptera</taxon>
        <taxon>Endopterygota</taxon>
        <taxon>Hymenoptera</taxon>
        <taxon>Apocrita</taxon>
        <taxon>Aculeata</taxon>
        <taxon>Apoidea</taxon>
        <taxon>Anthophila</taxon>
        <taxon>Apidae</taxon>
        <taxon>Bombus</taxon>
        <taxon>Pyrobombus</taxon>
    </lineage>
</organism>
<reference evidence="9" key="1">
    <citation type="submission" date="2025-08" db="UniProtKB">
        <authorList>
            <consortium name="RefSeq"/>
        </authorList>
    </citation>
    <scope>IDENTIFICATION</scope>
    <source>
        <tissue evidence="9">Muscle</tissue>
    </source>
</reference>
<feature type="transmembrane region" description="Helical" evidence="6">
    <location>
        <begin position="624"/>
        <end position="644"/>
    </location>
</feature>
<evidence type="ECO:0000256" key="4">
    <source>
        <dbReference type="ARBA" id="ARBA00023136"/>
    </source>
</evidence>
<feature type="compositionally biased region" description="Basic and acidic residues" evidence="5">
    <location>
        <begin position="347"/>
        <end position="356"/>
    </location>
</feature>
<protein>
    <submittedName>
        <fullName evidence="9">Facilitated trehalose transporter Tret1-like</fullName>
    </submittedName>
</protein>
<dbReference type="RefSeq" id="XP_033364343.1">
    <property type="nucleotide sequence ID" value="XM_033508452.1"/>
</dbReference>
<evidence type="ECO:0000256" key="6">
    <source>
        <dbReference type="SAM" id="Phobius"/>
    </source>
</evidence>
<gene>
    <name evidence="9" type="primary">LOC117242079</name>
</gene>
<dbReference type="InterPro" id="IPR050549">
    <property type="entry name" value="MFS_Trehalose_Transporter"/>
</dbReference>
<keyword evidence="2 6" id="KW-0812">Transmembrane</keyword>
<dbReference type="PROSITE" id="PS00216">
    <property type="entry name" value="SUGAR_TRANSPORT_1"/>
    <property type="match status" value="1"/>
</dbReference>
<feature type="transmembrane region" description="Helical" evidence="6">
    <location>
        <begin position="87"/>
        <end position="105"/>
    </location>
</feature>
<dbReference type="InterPro" id="IPR005829">
    <property type="entry name" value="Sugar_transporter_CS"/>
</dbReference>
<evidence type="ECO:0000256" key="1">
    <source>
        <dbReference type="ARBA" id="ARBA00004141"/>
    </source>
</evidence>
<dbReference type="KEGG" id="bvk:117242079"/>
<dbReference type="PANTHER" id="PTHR48021">
    <property type="match status" value="1"/>
</dbReference>
<proteinExistence type="predicted"/>
<feature type="transmembrane region" description="Helical" evidence="6">
    <location>
        <begin position="142"/>
        <end position="163"/>
    </location>
</feature>
<dbReference type="PANTHER" id="PTHR48021:SF46">
    <property type="entry name" value="MAJOR FACILITATOR SUPERFAMILY (MFS) PROFILE DOMAIN-CONTAINING PROTEIN"/>
    <property type="match status" value="1"/>
</dbReference>
<evidence type="ECO:0000259" key="7">
    <source>
        <dbReference type="PROSITE" id="PS50850"/>
    </source>
</evidence>
<dbReference type="GeneID" id="117242079"/>
<name>A0A6J3LFI5_9HYME</name>
<evidence type="ECO:0000256" key="5">
    <source>
        <dbReference type="SAM" id="MobiDB-lite"/>
    </source>
</evidence>
<feature type="compositionally biased region" description="Polar residues" evidence="5">
    <location>
        <begin position="360"/>
        <end position="389"/>
    </location>
</feature>
<dbReference type="GO" id="GO:0022857">
    <property type="term" value="F:transmembrane transporter activity"/>
    <property type="evidence" value="ECO:0007669"/>
    <property type="project" value="InterPro"/>
</dbReference>
<feature type="transmembrane region" description="Helical" evidence="6">
    <location>
        <begin position="529"/>
        <end position="548"/>
    </location>
</feature>
<feature type="transmembrane region" description="Helical" evidence="6">
    <location>
        <begin position="117"/>
        <end position="136"/>
    </location>
</feature>
<feature type="transmembrane region" description="Helical" evidence="6">
    <location>
        <begin position="203"/>
        <end position="228"/>
    </location>
</feature>
<accession>A0A6J3LFI5</accession>
<dbReference type="PROSITE" id="PS50850">
    <property type="entry name" value="MFS"/>
    <property type="match status" value="1"/>
</dbReference>
<feature type="transmembrane region" description="Helical" evidence="6">
    <location>
        <begin position="48"/>
        <end position="72"/>
    </location>
</feature>
<feature type="compositionally biased region" description="Basic and acidic residues" evidence="5">
    <location>
        <begin position="390"/>
        <end position="434"/>
    </location>
</feature>
<keyword evidence="3 6" id="KW-1133">Transmembrane helix</keyword>
<keyword evidence="8" id="KW-1185">Reference proteome</keyword>
<dbReference type="Gene3D" id="1.20.1250.20">
    <property type="entry name" value="MFS general substrate transporter like domains"/>
    <property type="match status" value="2"/>
</dbReference>
<dbReference type="InterPro" id="IPR036259">
    <property type="entry name" value="MFS_trans_sf"/>
</dbReference>
<dbReference type="GO" id="GO:0016020">
    <property type="term" value="C:membrane"/>
    <property type="evidence" value="ECO:0007669"/>
    <property type="project" value="UniProtKB-SubCell"/>
</dbReference>
<evidence type="ECO:0000256" key="3">
    <source>
        <dbReference type="ARBA" id="ARBA00022989"/>
    </source>
</evidence>
<evidence type="ECO:0000313" key="9">
    <source>
        <dbReference type="RefSeq" id="XP_033364343.1"/>
    </source>
</evidence>
<dbReference type="Proteomes" id="UP000504631">
    <property type="component" value="Unplaced"/>
</dbReference>
<feature type="compositionally biased region" description="Polar residues" evidence="5">
    <location>
        <begin position="435"/>
        <end position="444"/>
    </location>
</feature>
<keyword evidence="4 6" id="KW-0472">Membrane</keyword>
<evidence type="ECO:0000256" key="2">
    <source>
        <dbReference type="ARBA" id="ARBA00022692"/>
    </source>
</evidence>
<feature type="domain" description="Major facilitator superfamily (MFS) profile" evidence="7">
    <location>
        <begin position="50"/>
        <end position="679"/>
    </location>
</feature>
<dbReference type="Pfam" id="PF00083">
    <property type="entry name" value="Sugar_tr"/>
    <property type="match status" value="2"/>
</dbReference>
<dbReference type="InterPro" id="IPR005828">
    <property type="entry name" value="MFS_sugar_transport-like"/>
</dbReference>
<sequence>MITGCRCISTVHRRLNQGDGLDPDGLSLPRKASCCFCESRWRQCLACYFATLTMFVVGTINGWTTIAFHYLIAVTGSVPLMLTHDEYSWIVSFTIVGSIIGALVADQLADRSGRKQCLLVCSIMFTVGWFIIYEATSVPMLYFARLILGIGVGIAHTINPMYVSEVANRNIKGALGTLIVINALKGSLLTCTLGLFLTYKSLLTVLVIISFISLFSNTCFPETPYFLLAKGRKQQARKSIAYYKGIAVPHRVEFELHPQCAQTRHELHQQVRYELLQQSTSDLHSESRSNLPSQSTCEAHSDPIREVDIEATSDLHLPSSSDSHAQSISSVHSTVICEVHTQPTGESRVEYSRDSPRLPPQTSRELHSQSTSDLHRPTTSQVHRPSTSEIHPEATSEIHPETTSEIHPETTSEIHPEATSEIHPETTSEIHRPSTSEILRPSTSEVHRPSTRSNEYLRKWADIDEIHVDFTKYNWSTKLRAILQRSNRKALFIMLGLTMAQHLSGNYITTQYLKMLLSKTAVALNPYKTTLAIHIISILSGGFTIATVEYLGRRTLLIMSTLGTCCPLIILANYLLLVEHKFDVSISSIPISNLVTQQIMFQIGLGTLPNVLRCELFPAELRGFVGAIIVIFDGIIGLTVSKLYQVITNNIGSYANYMIFGASCCLAFMMVIIWIPETKGKTYREIEALLFGENFNCLNEEVSNDEMDTRRI</sequence>
<evidence type="ECO:0000313" key="8">
    <source>
        <dbReference type="Proteomes" id="UP000504631"/>
    </source>
</evidence>
<dbReference type="InterPro" id="IPR020846">
    <property type="entry name" value="MFS_dom"/>
</dbReference>